<dbReference type="RefSeq" id="WP_189563280.1">
    <property type="nucleotide sequence ID" value="NZ_BMXF01000001.1"/>
</dbReference>
<accession>A0A8J3D7W1</accession>
<dbReference type="AlphaFoldDB" id="A0A8J3D7W1"/>
<dbReference type="EMBL" id="BMXF01000001">
    <property type="protein sequence ID" value="GHB58817.1"/>
    <property type="molecule type" value="Genomic_DNA"/>
</dbReference>
<evidence type="ECO:0000256" key="1">
    <source>
        <dbReference type="SAM" id="Phobius"/>
    </source>
</evidence>
<name>A0A8J3D7W1_9BACT</name>
<keyword evidence="1" id="KW-1133">Transmembrane helix</keyword>
<keyword evidence="3" id="KW-1185">Reference proteome</keyword>
<feature type="transmembrane region" description="Helical" evidence="1">
    <location>
        <begin position="5"/>
        <end position="25"/>
    </location>
</feature>
<keyword evidence="1" id="KW-0472">Membrane</keyword>
<comment type="caution">
    <text evidence="2">The sequence shown here is derived from an EMBL/GenBank/DDBJ whole genome shotgun (WGS) entry which is preliminary data.</text>
</comment>
<feature type="transmembrane region" description="Helical" evidence="1">
    <location>
        <begin position="45"/>
        <end position="70"/>
    </location>
</feature>
<proteinExistence type="predicted"/>
<dbReference type="Proteomes" id="UP000598271">
    <property type="component" value="Unassembled WGS sequence"/>
</dbReference>
<protein>
    <submittedName>
        <fullName evidence="2">Uncharacterized protein</fullName>
    </submittedName>
</protein>
<keyword evidence="1" id="KW-0812">Transmembrane</keyword>
<evidence type="ECO:0000313" key="3">
    <source>
        <dbReference type="Proteomes" id="UP000598271"/>
    </source>
</evidence>
<gene>
    <name evidence="2" type="ORF">GCM10007390_10490</name>
</gene>
<organism evidence="2 3">
    <name type="scientific">Persicitalea jodogahamensis</name>
    <dbReference type="NCBI Taxonomy" id="402147"/>
    <lineage>
        <taxon>Bacteria</taxon>
        <taxon>Pseudomonadati</taxon>
        <taxon>Bacteroidota</taxon>
        <taxon>Cytophagia</taxon>
        <taxon>Cytophagales</taxon>
        <taxon>Spirosomataceae</taxon>
        <taxon>Persicitalea</taxon>
    </lineage>
</organism>
<evidence type="ECO:0000313" key="2">
    <source>
        <dbReference type="EMBL" id="GHB58817.1"/>
    </source>
</evidence>
<sequence>MPRIILGIIVFCIVAYTIGYFKVRFQNPTKSDGTPRTFLEEGSRILVLMLGIGLIVFALFVAYQFGSYLFEKK</sequence>
<reference evidence="2 3" key="1">
    <citation type="journal article" date="2014" name="Int. J. Syst. Evol. Microbiol.">
        <title>Complete genome sequence of Corynebacterium casei LMG S-19264T (=DSM 44701T), isolated from a smear-ripened cheese.</title>
        <authorList>
            <consortium name="US DOE Joint Genome Institute (JGI-PGF)"/>
            <person name="Walter F."/>
            <person name="Albersmeier A."/>
            <person name="Kalinowski J."/>
            <person name="Ruckert C."/>
        </authorList>
    </citation>
    <scope>NUCLEOTIDE SEQUENCE [LARGE SCALE GENOMIC DNA]</scope>
    <source>
        <strain evidence="2 3">KCTC 12866</strain>
    </source>
</reference>